<name>A0A5C8Z9X3_9GAMM</name>
<dbReference type="Pfam" id="PF14305">
    <property type="entry name" value="ATPgrasp_TupA"/>
    <property type="match status" value="1"/>
</dbReference>
<accession>A0A5C8Z9X3</accession>
<dbReference type="OrthoDB" id="9791827at2"/>
<comment type="caution">
    <text evidence="1">The sequence shown here is derived from an EMBL/GenBank/DDBJ whole genome shotgun (WGS) entry which is preliminary data.</text>
</comment>
<evidence type="ECO:0008006" key="3">
    <source>
        <dbReference type="Google" id="ProtNLM"/>
    </source>
</evidence>
<gene>
    <name evidence="1" type="ORF">FME95_05270</name>
</gene>
<dbReference type="InterPro" id="IPR029465">
    <property type="entry name" value="ATPgrasp_TupA"/>
</dbReference>
<dbReference type="EMBL" id="VKAD01000001">
    <property type="protein sequence ID" value="TXR53961.1"/>
    <property type="molecule type" value="Genomic_DNA"/>
</dbReference>
<dbReference type="Proteomes" id="UP000321764">
    <property type="component" value="Unassembled WGS sequence"/>
</dbReference>
<reference evidence="1 2" key="1">
    <citation type="submission" date="2019-07" db="EMBL/GenBank/DDBJ databases">
        <title>Reinekea sp. strain SSH23 genome sequencing and assembly.</title>
        <authorList>
            <person name="Kim I."/>
        </authorList>
    </citation>
    <scope>NUCLEOTIDE SEQUENCE [LARGE SCALE GENOMIC DNA]</scope>
    <source>
        <strain evidence="1 2">SSH23</strain>
    </source>
</reference>
<evidence type="ECO:0000313" key="2">
    <source>
        <dbReference type="Proteomes" id="UP000321764"/>
    </source>
</evidence>
<proteinExistence type="predicted"/>
<protein>
    <recommendedName>
        <fullName evidence="3">Teichuronopeptide biosynthesis TupA-like protein</fullName>
    </recommendedName>
</protein>
<dbReference type="RefSeq" id="WP_147713360.1">
    <property type="nucleotide sequence ID" value="NZ_VKAD01000001.1"/>
</dbReference>
<evidence type="ECO:0000313" key="1">
    <source>
        <dbReference type="EMBL" id="TXR53961.1"/>
    </source>
</evidence>
<dbReference type="AlphaFoldDB" id="A0A5C8Z9X3"/>
<organism evidence="1 2">
    <name type="scientific">Reinekea thalattae</name>
    <dbReference type="NCBI Taxonomy" id="2593301"/>
    <lineage>
        <taxon>Bacteria</taxon>
        <taxon>Pseudomonadati</taxon>
        <taxon>Pseudomonadota</taxon>
        <taxon>Gammaproteobacteria</taxon>
        <taxon>Oceanospirillales</taxon>
        <taxon>Saccharospirillaceae</taxon>
        <taxon>Reinekea</taxon>
    </lineage>
</organism>
<keyword evidence="2" id="KW-1185">Reference proteome</keyword>
<sequence length="314" mass="36493">MSSYKYIAHRLRLKIVNLLTPLAWNIHYSLAALSGFSSLKKSTHKRLGYSPNLRHPKSFNERTQHKKLFNRDPLLPIASDKYKVREYVIDTLGEGAEEYLVPMIDSAVLPEKIDYKNLPSECVIKANHAAGTNLILREGHNLTADDIIKKCYQWLSRPYGLSKFQWAYTKIKKRIIVEELLKTDTGDIPEDYKFHILNGKCIFIQVDYERHGENRTRTHYDTDWNVLPFSMQRYGSSQVTDAPKRLKEMIELSIKLAKPFEYSRIDWYAVNDRIYLGEITQYPGDGISPFEPDSVDFKLGQLWDTDTTIHDVLS</sequence>